<dbReference type="EMBL" id="PDZR01000004">
    <property type="protein sequence ID" value="PNG26895.1"/>
    <property type="molecule type" value="Genomic_DNA"/>
</dbReference>
<dbReference type="RefSeq" id="WP_102842859.1">
    <property type="nucleotide sequence ID" value="NZ_PDZR01000004.1"/>
</dbReference>
<feature type="transmembrane region" description="Helical" evidence="14">
    <location>
        <begin position="445"/>
        <end position="464"/>
    </location>
</feature>
<dbReference type="OrthoDB" id="139172at2"/>
<dbReference type="PIRSF" id="PIRSF016636">
    <property type="entry name" value="AlgI_DltB"/>
    <property type="match status" value="1"/>
</dbReference>
<evidence type="ECO:0000256" key="8">
    <source>
        <dbReference type="ARBA" id="ARBA00022841"/>
    </source>
</evidence>
<keyword evidence="10 13" id="KW-0472">Membrane</keyword>
<evidence type="ECO:0000256" key="2">
    <source>
        <dbReference type="ARBA" id="ARBA00005182"/>
    </source>
</evidence>
<feature type="transmembrane region" description="Helical" evidence="14">
    <location>
        <begin position="485"/>
        <end position="508"/>
    </location>
</feature>
<dbReference type="PANTHER" id="PTHR13285:SF23">
    <property type="entry name" value="TEICHOIC ACID D-ALANYLTRANSFERASE"/>
    <property type="match status" value="1"/>
</dbReference>
<comment type="pathway">
    <text evidence="2">Glycan biosynthesis; alginate biosynthesis.</text>
</comment>
<evidence type="ECO:0000256" key="14">
    <source>
        <dbReference type="SAM" id="Phobius"/>
    </source>
</evidence>
<keyword evidence="8" id="KW-0016">Alginate biosynthesis</keyword>
<keyword evidence="9 14" id="KW-1133">Transmembrane helix</keyword>
<dbReference type="Proteomes" id="UP000236286">
    <property type="component" value="Unassembled WGS sequence"/>
</dbReference>
<dbReference type="AlphaFoldDB" id="A0A2J7TJF7"/>
<comment type="caution">
    <text evidence="15">The sequence shown here is derived from an EMBL/GenBank/DDBJ whole genome shotgun (WGS) entry which is preliminary data.</text>
</comment>
<feature type="transmembrane region" description="Helical" evidence="14">
    <location>
        <begin position="78"/>
        <end position="96"/>
    </location>
</feature>
<dbReference type="PIRSF" id="PIRSF500217">
    <property type="entry name" value="AlgI"/>
    <property type="match status" value="1"/>
</dbReference>
<evidence type="ECO:0000256" key="5">
    <source>
        <dbReference type="ARBA" id="ARBA00022475"/>
    </source>
</evidence>
<keyword evidence="11 13" id="KW-0012">Acyltransferase</keyword>
<name>A0A2J7TJF7_METSI</name>
<evidence type="ECO:0000256" key="6">
    <source>
        <dbReference type="ARBA" id="ARBA00022679"/>
    </source>
</evidence>
<reference evidence="15 16" key="1">
    <citation type="submission" date="2017-10" db="EMBL/GenBank/DDBJ databases">
        <title>Genome announcement of Methylocella silvestris TVC from permafrost.</title>
        <authorList>
            <person name="Wang J."/>
            <person name="Geng K."/>
            <person name="Ul-Haque F."/>
            <person name="Crombie A.T."/>
            <person name="Street L.E."/>
            <person name="Wookey P.A."/>
            <person name="Murrell J.C."/>
            <person name="Pratscher J."/>
        </authorList>
    </citation>
    <scope>NUCLEOTIDE SEQUENCE [LARGE SCALE GENOMIC DNA]</scope>
    <source>
        <strain evidence="15 16">TVC</strain>
    </source>
</reference>
<evidence type="ECO:0000256" key="11">
    <source>
        <dbReference type="ARBA" id="ARBA00023315"/>
    </source>
</evidence>
<gene>
    <name evidence="15" type="ORF">CR492_06160</name>
</gene>
<dbReference type="GO" id="GO:0042121">
    <property type="term" value="P:alginic acid biosynthetic process"/>
    <property type="evidence" value="ECO:0007669"/>
    <property type="project" value="UniProtKB-KW"/>
</dbReference>
<feature type="transmembrane region" description="Helical" evidence="14">
    <location>
        <begin position="6"/>
        <end position="23"/>
    </location>
</feature>
<feature type="transmembrane region" description="Helical" evidence="14">
    <location>
        <begin position="149"/>
        <end position="170"/>
    </location>
</feature>
<dbReference type="InterPro" id="IPR024194">
    <property type="entry name" value="Ac/AlaTfrase_AlgI/DltB"/>
</dbReference>
<comment type="similarity">
    <text evidence="3 13">Belongs to the membrane-bound acyltransferase family.</text>
</comment>
<keyword evidence="7 14" id="KW-0812">Transmembrane</keyword>
<evidence type="ECO:0000256" key="7">
    <source>
        <dbReference type="ARBA" id="ARBA00022692"/>
    </source>
</evidence>
<evidence type="ECO:0000313" key="15">
    <source>
        <dbReference type="EMBL" id="PNG26895.1"/>
    </source>
</evidence>
<dbReference type="PANTHER" id="PTHR13285">
    <property type="entry name" value="ACYLTRANSFERASE"/>
    <property type="match status" value="1"/>
</dbReference>
<dbReference type="InterPro" id="IPR004299">
    <property type="entry name" value="MBOAT_fam"/>
</dbReference>
<evidence type="ECO:0000256" key="10">
    <source>
        <dbReference type="ARBA" id="ARBA00023136"/>
    </source>
</evidence>
<evidence type="ECO:0000313" key="16">
    <source>
        <dbReference type="Proteomes" id="UP000236286"/>
    </source>
</evidence>
<dbReference type="Pfam" id="PF03062">
    <property type="entry name" value="MBOAT"/>
    <property type="match status" value="1"/>
</dbReference>
<dbReference type="GO" id="GO:0016746">
    <property type="term" value="F:acyltransferase activity"/>
    <property type="evidence" value="ECO:0007669"/>
    <property type="project" value="UniProtKB-KW"/>
</dbReference>
<comment type="subcellular location">
    <subcellularLocation>
        <location evidence="1">Cell membrane</location>
        <topology evidence="1">Multi-pass membrane protein</topology>
    </subcellularLocation>
</comment>
<evidence type="ECO:0000256" key="12">
    <source>
        <dbReference type="ARBA" id="ARBA00031030"/>
    </source>
</evidence>
<feature type="transmembrane region" description="Helical" evidence="14">
    <location>
        <begin position="116"/>
        <end position="137"/>
    </location>
</feature>
<dbReference type="InterPro" id="IPR028362">
    <property type="entry name" value="AlgI"/>
</dbReference>
<evidence type="ECO:0000256" key="9">
    <source>
        <dbReference type="ARBA" id="ARBA00022989"/>
    </source>
</evidence>
<sequence length="519" mass="57322">MLFSSAAFIFVFLPVVLLGYHLASKMGSRVEFVWLAAASLFFYGYWDARYLFVLVGSILVNFLFAGKIAAASGDERRASAWLIAAVAANILLLVWYKYFFPTVGFLQSIGLQTPDWVAVALPLGISFFTFTQIAYLVDLSQGAAAKQGIISYVLFVTFFPHLIAGPIIHHSEMMPQFDARQRKGLQADDMALGMTWFILGLSKKVLLADRLGPLSDSLYAQPAALDPVATLIGVLAYAFQLYFDFSGYSDMALGLARMFSIKFPVNFNSPYKARNIIDFWSRWHMTLTRYLTAYLYNPISLYINRRRMALGKKISKRATRTLEGFAELVAFPTLATMFLAGIWHGAGLQFIVFGLLHGFYLTLNHAWRIFTPDRPKLQRLMPWPVAMALTGVGVVVGQVFFRASSVGDAMTVLGGLLHLHGGVSMAEGPAVGLVPSTSGFLMNPIHAVAAFVLCFVIVLGLPNTQEILGEAPRESGSERTLLKRLAWAPNFASATIMIALFAGCFLLLDASTSFLYFQF</sequence>
<dbReference type="InterPro" id="IPR051085">
    <property type="entry name" value="MB_O-acyltransferase"/>
</dbReference>
<accession>A0A2J7TJF7</accession>
<keyword evidence="5 13" id="KW-1003">Cell membrane</keyword>
<evidence type="ECO:0000256" key="1">
    <source>
        <dbReference type="ARBA" id="ARBA00004651"/>
    </source>
</evidence>
<evidence type="ECO:0000256" key="4">
    <source>
        <dbReference type="ARBA" id="ARBA00016084"/>
    </source>
</evidence>
<feature type="transmembrane region" description="Helical" evidence="14">
    <location>
        <begin position="325"/>
        <end position="344"/>
    </location>
</feature>
<feature type="transmembrane region" description="Helical" evidence="14">
    <location>
        <begin position="52"/>
        <end position="71"/>
    </location>
</feature>
<keyword evidence="6 13" id="KW-0808">Transferase</keyword>
<dbReference type="GO" id="GO:0005886">
    <property type="term" value="C:plasma membrane"/>
    <property type="evidence" value="ECO:0007669"/>
    <property type="project" value="UniProtKB-SubCell"/>
</dbReference>
<protein>
    <recommendedName>
        <fullName evidence="4">Probable alginate O-acetylase AlgI</fullName>
    </recommendedName>
    <alternativeName>
        <fullName evidence="12">Alginate biosynthesis protein AlgI</fullName>
    </alternativeName>
</protein>
<feature type="transmembrane region" description="Helical" evidence="14">
    <location>
        <begin position="287"/>
        <end position="304"/>
    </location>
</feature>
<feature type="transmembrane region" description="Helical" evidence="14">
    <location>
        <begin position="382"/>
        <end position="401"/>
    </location>
</feature>
<organism evidence="15 16">
    <name type="scientific">Methylocella silvestris</name>
    <dbReference type="NCBI Taxonomy" id="199596"/>
    <lineage>
        <taxon>Bacteria</taxon>
        <taxon>Pseudomonadati</taxon>
        <taxon>Pseudomonadota</taxon>
        <taxon>Alphaproteobacteria</taxon>
        <taxon>Hyphomicrobiales</taxon>
        <taxon>Beijerinckiaceae</taxon>
        <taxon>Methylocella</taxon>
    </lineage>
</organism>
<evidence type="ECO:0000256" key="3">
    <source>
        <dbReference type="ARBA" id="ARBA00010323"/>
    </source>
</evidence>
<evidence type="ECO:0000256" key="13">
    <source>
        <dbReference type="PIRNR" id="PIRNR016636"/>
    </source>
</evidence>
<proteinExistence type="inferred from homology"/>
<feature type="transmembrane region" description="Helical" evidence="14">
    <location>
        <begin position="350"/>
        <end position="370"/>
    </location>
</feature>